<evidence type="ECO:0000313" key="2">
    <source>
        <dbReference type="EMBL" id="MXU95159.1"/>
    </source>
</evidence>
<reference evidence="2" key="1">
    <citation type="submission" date="2019-12" db="EMBL/GenBank/DDBJ databases">
        <title>An insight into the sialome of adult female Ixodes ricinus ticks feeding for 6 days.</title>
        <authorList>
            <person name="Perner J."/>
            <person name="Ribeiro J.M.C."/>
        </authorList>
    </citation>
    <scope>NUCLEOTIDE SEQUENCE</scope>
    <source>
        <strain evidence="2">Semi-engorged</strain>
        <tissue evidence="2">Salivary glands</tissue>
    </source>
</reference>
<feature type="region of interest" description="Disordered" evidence="1">
    <location>
        <begin position="160"/>
        <end position="179"/>
    </location>
</feature>
<proteinExistence type="predicted"/>
<protein>
    <submittedName>
        <fullName evidence="2">Putative secreted protein</fullName>
    </submittedName>
</protein>
<organism evidence="2">
    <name type="scientific">Ixodes ricinus</name>
    <name type="common">Common tick</name>
    <name type="synonym">Acarus ricinus</name>
    <dbReference type="NCBI Taxonomy" id="34613"/>
    <lineage>
        <taxon>Eukaryota</taxon>
        <taxon>Metazoa</taxon>
        <taxon>Ecdysozoa</taxon>
        <taxon>Arthropoda</taxon>
        <taxon>Chelicerata</taxon>
        <taxon>Arachnida</taxon>
        <taxon>Acari</taxon>
        <taxon>Parasitiformes</taxon>
        <taxon>Ixodida</taxon>
        <taxon>Ixodoidea</taxon>
        <taxon>Ixodidae</taxon>
        <taxon>Ixodinae</taxon>
        <taxon>Ixodes</taxon>
    </lineage>
</organism>
<evidence type="ECO:0000256" key="1">
    <source>
        <dbReference type="SAM" id="MobiDB-lite"/>
    </source>
</evidence>
<accession>A0A6B0UZE6</accession>
<name>A0A6B0UZE6_IXORI</name>
<dbReference type="AlphaFoldDB" id="A0A6B0UZE6"/>
<sequence length="179" mass="18907">MCLRTGFSFFVATSIAFLILTAMFAALAVGVASGKLVNCPGCSESTTSATLGSNCTALCTHPRGRAAPRPAALIGCISLPVSCRASFVALFSLFPPLPDTFPTTARCLSFWTSRAFCIPVATRGVWTPRCCETSRPFPACASRFACRCRLLRCLLPAGKSSSPTAGFTRRQRGSCFDGA</sequence>
<dbReference type="EMBL" id="GIFC01013076">
    <property type="protein sequence ID" value="MXU95159.1"/>
    <property type="molecule type" value="Transcribed_RNA"/>
</dbReference>